<dbReference type="Proteomes" id="UP000448575">
    <property type="component" value="Unassembled WGS sequence"/>
</dbReference>
<protein>
    <submittedName>
        <fullName evidence="2">Uncharacterized protein</fullName>
    </submittedName>
</protein>
<sequence>AAGADPGDAAAAPAGADATLRRLLAEAGQAEPAFIVATGIKGVQEPCSDRLYAERRELMESAARPLVLLPAGSDWTECRNSNGKSNAIERLNRIRELFFAAPEALGKGKLALNRQSAIAKFRDYAENAYWEHENILFVSLNVPAKNNHYLSEAGRNSEYEDRMVANRAWLQRAFLLAKRKKLPGMVLLMEGDIGAHVEEGFFARLAQKKDGFTETRRLVRAGRQVSRPAAAGRYAQAGQGRPRH</sequence>
<comment type="caution">
    <text evidence="2">The sequence shown here is derived from an EMBL/GenBank/DDBJ whole genome shotgun (WGS) entry which is preliminary data.</text>
</comment>
<dbReference type="AlphaFoldDB" id="A0A6N9HEP7"/>
<feature type="non-terminal residue" evidence="2">
    <location>
        <position position="1"/>
    </location>
</feature>
<evidence type="ECO:0000256" key="1">
    <source>
        <dbReference type="SAM" id="MobiDB-lite"/>
    </source>
</evidence>
<organism evidence="2 3">
    <name type="scientific">Pseudoduganella guangdongensis</name>
    <dbReference type="NCBI Taxonomy" id="2692179"/>
    <lineage>
        <taxon>Bacteria</taxon>
        <taxon>Pseudomonadati</taxon>
        <taxon>Pseudomonadota</taxon>
        <taxon>Betaproteobacteria</taxon>
        <taxon>Burkholderiales</taxon>
        <taxon>Oxalobacteraceae</taxon>
        <taxon>Telluria group</taxon>
        <taxon>Pseudoduganella</taxon>
    </lineage>
</organism>
<dbReference type="EMBL" id="WWCJ01000004">
    <property type="protein sequence ID" value="MYN01994.1"/>
    <property type="molecule type" value="Genomic_DNA"/>
</dbReference>
<evidence type="ECO:0000313" key="2">
    <source>
        <dbReference type="EMBL" id="MYN01994.1"/>
    </source>
</evidence>
<reference evidence="2 3" key="1">
    <citation type="submission" date="2019-12" db="EMBL/GenBank/DDBJ databases">
        <title>Novel species isolated from a subtropical stream in China.</title>
        <authorList>
            <person name="Lu H."/>
        </authorList>
    </citation>
    <scope>NUCLEOTIDE SEQUENCE [LARGE SCALE GENOMIC DNA]</scope>
    <source>
        <strain evidence="2 3">DS3</strain>
    </source>
</reference>
<proteinExistence type="predicted"/>
<feature type="region of interest" description="Disordered" evidence="1">
    <location>
        <begin position="224"/>
        <end position="244"/>
    </location>
</feature>
<accession>A0A6N9HEP7</accession>
<gene>
    <name evidence="2" type="ORF">GTP41_07745</name>
</gene>
<name>A0A6N9HEP7_9BURK</name>
<evidence type="ECO:0000313" key="3">
    <source>
        <dbReference type="Proteomes" id="UP000448575"/>
    </source>
</evidence>
<keyword evidence="3" id="KW-1185">Reference proteome</keyword>
<feature type="compositionally biased region" description="Low complexity" evidence="1">
    <location>
        <begin position="227"/>
        <end position="244"/>
    </location>
</feature>